<sequence precursor="true">MKPSHLSAIRLSLIYAVVSTFLCCATLPSTIAAEQQPNIVFFLVDDLGQRDLGCYGSTFYETPNIDKLAADGARFTQAYAACPVCSPTRASILTGLWPQRTGITDYIATDNSNGPAKWNRNTMTLPAAYRDRLALDSPTLAKSLKSAGYATFFAGKWHLGPEGFYPENQGFDINRGGIERGGPYGGKQYFSPYGNPRLTDGPAGEHLPDRLATETCQFIEAHQKQPFFAYFSFYSVHTPLQAREDLRQKYVAKREKLGLKPTWGREHMRDVRQVQEHAVYAAMVDAMDQAVGKVLAKLDELGLRENTLVIFTSDNGGLSTSEGWPTSNLPLRGGKGWMYEGGIREPLVMRWPAKVKAGSTIDTPVSSPDFMATLLAATATKPAEQQQIDGVSLLPLLAGEKLKERSLFWHYPHYGNQGGAPAAAIRRGSWKLIEWLEDGQVELFNLATDESETTNLASKEPALVREMLAELHAWQKEVGAILPEKNPNYDPAKPSGRGARNQPTSQPAKGKRS</sequence>
<dbReference type="EMBL" id="CP001848">
    <property type="protein sequence ID" value="ADB18755.1"/>
    <property type="molecule type" value="Genomic_DNA"/>
</dbReference>
<keyword evidence="3" id="KW-0479">Metal-binding</keyword>
<keyword evidence="4 8" id="KW-0732">Signal</keyword>
<keyword evidence="6" id="KW-0106">Calcium</keyword>
<dbReference type="InterPro" id="IPR024607">
    <property type="entry name" value="Sulfatase_CS"/>
</dbReference>
<dbReference type="Gene3D" id="3.30.1120.10">
    <property type="match status" value="1"/>
</dbReference>
<feature type="signal peptide" evidence="8">
    <location>
        <begin position="1"/>
        <end position="32"/>
    </location>
</feature>
<keyword evidence="11" id="KW-1185">Reference proteome</keyword>
<dbReference type="SUPFAM" id="SSF53649">
    <property type="entry name" value="Alkaline phosphatase-like"/>
    <property type="match status" value="1"/>
</dbReference>
<dbReference type="InterPro" id="IPR017850">
    <property type="entry name" value="Alkaline_phosphatase_core_sf"/>
</dbReference>
<evidence type="ECO:0000256" key="4">
    <source>
        <dbReference type="ARBA" id="ARBA00022729"/>
    </source>
</evidence>
<evidence type="ECO:0000313" key="11">
    <source>
        <dbReference type="Proteomes" id="UP000001887"/>
    </source>
</evidence>
<dbReference type="PANTHER" id="PTHR42693:SF42">
    <property type="entry name" value="ARYLSULFATASE G"/>
    <property type="match status" value="1"/>
</dbReference>
<dbReference type="PANTHER" id="PTHR42693">
    <property type="entry name" value="ARYLSULFATASE FAMILY MEMBER"/>
    <property type="match status" value="1"/>
</dbReference>
<dbReference type="STRING" id="530564.Psta_4105"/>
<feature type="domain" description="Sulfatase N-terminal" evidence="9">
    <location>
        <begin position="37"/>
        <end position="378"/>
    </location>
</feature>
<comment type="cofactor">
    <cofactor evidence="1">
        <name>Ca(2+)</name>
        <dbReference type="ChEBI" id="CHEBI:29108"/>
    </cofactor>
</comment>
<dbReference type="InterPro" id="IPR000917">
    <property type="entry name" value="Sulfatase_N"/>
</dbReference>
<dbReference type="Pfam" id="PF00884">
    <property type="entry name" value="Sulfatase"/>
    <property type="match status" value="1"/>
</dbReference>
<dbReference type="PROSITE" id="PS00523">
    <property type="entry name" value="SULFATASE_1"/>
    <property type="match status" value="1"/>
</dbReference>
<evidence type="ECO:0000259" key="9">
    <source>
        <dbReference type="Pfam" id="PF00884"/>
    </source>
</evidence>
<evidence type="ECO:0000256" key="6">
    <source>
        <dbReference type="ARBA" id="ARBA00022837"/>
    </source>
</evidence>
<dbReference type="KEGG" id="psl:Psta_4105"/>
<proteinExistence type="inferred from homology"/>
<dbReference type="PROSITE" id="PS00149">
    <property type="entry name" value="SULFATASE_2"/>
    <property type="match status" value="1"/>
</dbReference>
<feature type="chain" id="PRO_5003034549" evidence="8">
    <location>
        <begin position="33"/>
        <end position="513"/>
    </location>
</feature>
<dbReference type="GO" id="GO:0004065">
    <property type="term" value="F:arylsulfatase activity"/>
    <property type="evidence" value="ECO:0007669"/>
    <property type="project" value="TreeGrafter"/>
</dbReference>
<dbReference type="Proteomes" id="UP000001887">
    <property type="component" value="Chromosome"/>
</dbReference>
<evidence type="ECO:0000256" key="2">
    <source>
        <dbReference type="ARBA" id="ARBA00008779"/>
    </source>
</evidence>
<keyword evidence="5" id="KW-0378">Hydrolase</keyword>
<feature type="region of interest" description="Disordered" evidence="7">
    <location>
        <begin position="480"/>
        <end position="513"/>
    </location>
</feature>
<dbReference type="CDD" id="cd16144">
    <property type="entry name" value="ARS_like"/>
    <property type="match status" value="1"/>
</dbReference>
<evidence type="ECO:0000256" key="7">
    <source>
        <dbReference type="SAM" id="MobiDB-lite"/>
    </source>
</evidence>
<dbReference type="FunFam" id="3.40.720.10:FF:000065">
    <property type="entry name" value="Arylsulfatase A"/>
    <property type="match status" value="1"/>
</dbReference>
<dbReference type="AlphaFoldDB" id="D2R322"/>
<dbReference type="InterPro" id="IPR050738">
    <property type="entry name" value="Sulfatase"/>
</dbReference>
<evidence type="ECO:0000256" key="1">
    <source>
        <dbReference type="ARBA" id="ARBA00001913"/>
    </source>
</evidence>
<accession>D2R322</accession>
<evidence type="ECO:0000256" key="5">
    <source>
        <dbReference type="ARBA" id="ARBA00022801"/>
    </source>
</evidence>
<comment type="similarity">
    <text evidence="2">Belongs to the sulfatase family.</text>
</comment>
<protein>
    <submittedName>
        <fullName evidence="10">Sulfatase</fullName>
    </submittedName>
</protein>
<evidence type="ECO:0000256" key="8">
    <source>
        <dbReference type="SAM" id="SignalP"/>
    </source>
</evidence>
<evidence type="ECO:0000256" key="3">
    <source>
        <dbReference type="ARBA" id="ARBA00022723"/>
    </source>
</evidence>
<name>D2R322_PIRSD</name>
<evidence type="ECO:0000313" key="10">
    <source>
        <dbReference type="EMBL" id="ADB18755.1"/>
    </source>
</evidence>
<dbReference type="GO" id="GO:0046872">
    <property type="term" value="F:metal ion binding"/>
    <property type="evidence" value="ECO:0007669"/>
    <property type="project" value="UniProtKB-KW"/>
</dbReference>
<organism evidence="10 11">
    <name type="scientific">Pirellula staleyi (strain ATCC 27377 / DSM 6068 / ICPB 4128)</name>
    <name type="common">Pirella staleyi</name>
    <dbReference type="NCBI Taxonomy" id="530564"/>
    <lineage>
        <taxon>Bacteria</taxon>
        <taxon>Pseudomonadati</taxon>
        <taxon>Planctomycetota</taxon>
        <taxon>Planctomycetia</taxon>
        <taxon>Pirellulales</taxon>
        <taxon>Pirellulaceae</taxon>
        <taxon>Pirellula</taxon>
    </lineage>
</organism>
<dbReference type="HOGENOM" id="CLU_006332_10_4_0"/>
<gene>
    <name evidence="10" type="ordered locus">Psta_4105</name>
</gene>
<dbReference type="OrthoDB" id="9783154at2"/>
<reference evidence="10 11" key="1">
    <citation type="journal article" date="2009" name="Stand. Genomic Sci.">
        <title>Complete genome sequence of Pirellula staleyi type strain (ATCC 27377).</title>
        <authorList>
            <person name="Clum A."/>
            <person name="Tindall B.J."/>
            <person name="Sikorski J."/>
            <person name="Ivanova N."/>
            <person name="Mavrommatis K."/>
            <person name="Lucas S."/>
            <person name="Glavina del Rio T."/>
            <person name="Nolan M."/>
            <person name="Chen F."/>
            <person name="Tice H."/>
            <person name="Pitluck S."/>
            <person name="Cheng J.F."/>
            <person name="Chertkov O."/>
            <person name="Brettin T."/>
            <person name="Han C."/>
            <person name="Detter J.C."/>
            <person name="Kuske C."/>
            <person name="Bruce D."/>
            <person name="Goodwin L."/>
            <person name="Ovchinikova G."/>
            <person name="Pati A."/>
            <person name="Mikhailova N."/>
            <person name="Chen A."/>
            <person name="Palaniappan K."/>
            <person name="Land M."/>
            <person name="Hauser L."/>
            <person name="Chang Y.J."/>
            <person name="Jeffries C.D."/>
            <person name="Chain P."/>
            <person name="Rohde M."/>
            <person name="Goker M."/>
            <person name="Bristow J."/>
            <person name="Eisen J.A."/>
            <person name="Markowitz V."/>
            <person name="Hugenholtz P."/>
            <person name="Kyrpides N.C."/>
            <person name="Klenk H.P."/>
            <person name="Lapidus A."/>
        </authorList>
    </citation>
    <scope>NUCLEOTIDE SEQUENCE [LARGE SCALE GENOMIC DNA]</scope>
    <source>
        <strain evidence="11">ATCC 27377 / DSM 6068 / ICPB 4128</strain>
    </source>
</reference>
<dbReference type="eggNOG" id="COG3119">
    <property type="taxonomic scope" value="Bacteria"/>
</dbReference>
<dbReference type="Gene3D" id="3.40.720.10">
    <property type="entry name" value="Alkaline Phosphatase, subunit A"/>
    <property type="match status" value="1"/>
</dbReference>